<dbReference type="AlphaFoldDB" id="A0A811T8Z7"/>
<dbReference type="GO" id="GO:0102208">
    <property type="term" value="F:2-polyprenyl-6-hydroxyphenol methylase activity"/>
    <property type="evidence" value="ECO:0007669"/>
    <property type="project" value="UniProtKB-EC"/>
</dbReference>
<sequence length="257" mass="29775">MKEKKYFPDFANSTPMGHYITNREEEIINLYLGNNHDNKIYLDVGGGSGRFSVPFFKNGADIICLDYNLTPLQILQEKESSIPLTRGDGQKLPFRESVFDAILIIEAIEYMTDKNLFIKECHRVLKDEGLLLITILNRNSYKILHPNRRKRPSFYFTTCRSFEIKLERLGFVIEKSIGFNWIPAKRASNSKLIPYADASGDIWEVGDAKRASNSKLIPYFAALERLFRLEYLPYISPWVFIIAKKYKRSDALSILQK</sequence>
<organism evidence="2 3">
    <name type="scientific">Candidatus Argoarchaeum ethanivorans</name>
    <dbReference type="NCBI Taxonomy" id="2608793"/>
    <lineage>
        <taxon>Archaea</taxon>
        <taxon>Methanobacteriati</taxon>
        <taxon>Methanobacteriota</taxon>
        <taxon>Stenosarchaea group</taxon>
        <taxon>Methanomicrobia</taxon>
        <taxon>Methanosarcinales</taxon>
        <taxon>Methanosarcinales incertae sedis</taxon>
        <taxon>GOM Arc I cluster</taxon>
        <taxon>Candidatus Argoarchaeum</taxon>
    </lineage>
</organism>
<protein>
    <submittedName>
        <fullName evidence="2">Ubiquinone biosynthesis O-methyltransferase</fullName>
        <ecNumber evidence="2">2.1.1.222</ecNumber>
    </submittedName>
</protein>
<evidence type="ECO:0000313" key="3">
    <source>
        <dbReference type="Proteomes" id="UP000634805"/>
    </source>
</evidence>
<dbReference type="GO" id="GO:0008757">
    <property type="term" value="F:S-adenosylmethionine-dependent methyltransferase activity"/>
    <property type="evidence" value="ECO:0007669"/>
    <property type="project" value="InterPro"/>
</dbReference>
<keyword evidence="2" id="KW-0808">Transferase</keyword>
<reference evidence="2" key="1">
    <citation type="submission" date="2020-10" db="EMBL/GenBank/DDBJ databases">
        <authorList>
            <person name="Hahn C.J."/>
            <person name="Laso-Perez R."/>
            <person name="Vulcano F."/>
            <person name="Vaziourakis K.-M."/>
            <person name="Stokke R."/>
            <person name="Steen I.H."/>
            <person name="Teske A."/>
            <person name="Boetius A."/>
            <person name="Liebeke M."/>
            <person name="Amann R."/>
            <person name="Knittel K."/>
        </authorList>
    </citation>
    <scope>NUCLEOTIDE SEQUENCE</scope>
    <source>
        <strain evidence="2">Gfbio:e3339647-f889-4370-9287-4fb5cb688e4c:AG392D22_GoMArc1</strain>
    </source>
</reference>
<accession>A0A811T8Z7</accession>
<feature type="domain" description="Methyltransferase type 11" evidence="1">
    <location>
        <begin position="42"/>
        <end position="133"/>
    </location>
</feature>
<dbReference type="SUPFAM" id="SSF53335">
    <property type="entry name" value="S-adenosyl-L-methionine-dependent methyltransferases"/>
    <property type="match status" value="1"/>
</dbReference>
<dbReference type="InterPro" id="IPR013216">
    <property type="entry name" value="Methyltransf_11"/>
</dbReference>
<dbReference type="GO" id="GO:0032259">
    <property type="term" value="P:methylation"/>
    <property type="evidence" value="ECO:0007669"/>
    <property type="project" value="UniProtKB-KW"/>
</dbReference>
<dbReference type="Pfam" id="PF08241">
    <property type="entry name" value="Methyltransf_11"/>
    <property type="match status" value="1"/>
</dbReference>
<gene>
    <name evidence="2" type="primary">ubiG</name>
    <name evidence="2" type="ORF">EMLJLAPB_00231</name>
</gene>
<keyword evidence="2" id="KW-0489">Methyltransferase</keyword>
<dbReference type="EMBL" id="CAJHIS010000004">
    <property type="protein sequence ID" value="CAD6492180.1"/>
    <property type="molecule type" value="Genomic_DNA"/>
</dbReference>
<name>A0A811T8Z7_9EURY</name>
<keyword evidence="2" id="KW-0830">Ubiquinone</keyword>
<dbReference type="EC" id="2.1.1.222" evidence="2"/>
<evidence type="ECO:0000259" key="1">
    <source>
        <dbReference type="Pfam" id="PF08241"/>
    </source>
</evidence>
<dbReference type="PANTHER" id="PTHR43591">
    <property type="entry name" value="METHYLTRANSFERASE"/>
    <property type="match status" value="1"/>
</dbReference>
<dbReference type="InterPro" id="IPR029063">
    <property type="entry name" value="SAM-dependent_MTases_sf"/>
</dbReference>
<dbReference type="CDD" id="cd02440">
    <property type="entry name" value="AdoMet_MTases"/>
    <property type="match status" value="1"/>
</dbReference>
<dbReference type="Proteomes" id="UP000634805">
    <property type="component" value="Unassembled WGS sequence"/>
</dbReference>
<comment type="caution">
    <text evidence="2">The sequence shown here is derived from an EMBL/GenBank/DDBJ whole genome shotgun (WGS) entry which is preliminary data.</text>
</comment>
<dbReference type="Gene3D" id="3.40.50.150">
    <property type="entry name" value="Vaccinia Virus protein VP39"/>
    <property type="match status" value="1"/>
</dbReference>
<proteinExistence type="predicted"/>
<evidence type="ECO:0000313" key="2">
    <source>
        <dbReference type="EMBL" id="CAD6492180.1"/>
    </source>
</evidence>
<dbReference type="PANTHER" id="PTHR43591:SF24">
    <property type="entry name" value="2-METHOXY-6-POLYPRENYL-1,4-BENZOQUINOL METHYLASE, MITOCHONDRIAL"/>
    <property type="match status" value="1"/>
</dbReference>